<evidence type="ECO:0000313" key="2">
    <source>
        <dbReference type="Proteomes" id="UP000249061"/>
    </source>
</evidence>
<comment type="caution">
    <text evidence="1">The sequence shown here is derived from an EMBL/GenBank/DDBJ whole genome shotgun (WGS) entry which is preliminary data.</text>
</comment>
<dbReference type="Proteomes" id="UP000249061">
    <property type="component" value="Unassembled WGS sequence"/>
</dbReference>
<protein>
    <submittedName>
        <fullName evidence="1">Uncharacterized protein</fullName>
    </submittedName>
</protein>
<dbReference type="AlphaFoldDB" id="A0A2W5TEX7"/>
<reference evidence="1 2" key="1">
    <citation type="submission" date="2017-08" db="EMBL/GenBank/DDBJ databases">
        <title>Infants hospitalized years apart are colonized by the same room-sourced microbial strains.</title>
        <authorList>
            <person name="Brooks B."/>
            <person name="Olm M.R."/>
            <person name="Firek B.A."/>
            <person name="Baker R."/>
            <person name="Thomas B.C."/>
            <person name="Morowitz M.J."/>
            <person name="Banfield J.F."/>
        </authorList>
    </citation>
    <scope>NUCLEOTIDE SEQUENCE [LARGE SCALE GENOMIC DNA]</scope>
    <source>
        <strain evidence="1">S2_003_000_R2_14</strain>
    </source>
</reference>
<dbReference type="EMBL" id="QFQP01000010">
    <property type="protein sequence ID" value="PZR13322.1"/>
    <property type="molecule type" value="Genomic_DNA"/>
</dbReference>
<organism evidence="1 2">
    <name type="scientific">Archangium gephyra</name>
    <dbReference type="NCBI Taxonomy" id="48"/>
    <lineage>
        <taxon>Bacteria</taxon>
        <taxon>Pseudomonadati</taxon>
        <taxon>Myxococcota</taxon>
        <taxon>Myxococcia</taxon>
        <taxon>Myxococcales</taxon>
        <taxon>Cystobacterineae</taxon>
        <taxon>Archangiaceae</taxon>
        <taxon>Archangium</taxon>
    </lineage>
</organism>
<evidence type="ECO:0000313" key="1">
    <source>
        <dbReference type="EMBL" id="PZR13322.1"/>
    </source>
</evidence>
<gene>
    <name evidence="1" type="ORF">DI536_13635</name>
</gene>
<sequence length="213" mass="22727">MTERQRREFPVEVSGSTAPIITDSGWSVTLTRATAHLSTLRFFSGPAQVVHVSPPWWNGLVISTAYAHPGHYVPGEALGEVLADVDVDLLASEATAWGTANAVTGTYGSVQLGYASGGIEVEGSAKKNGTTVEFSARFTPPAPLEGASFPHEMTTSRGRVLLQFDLDELFSRIDFSLVGSGARPLDTMSPAFNGFARGVEDVSVYTTTWKDEG</sequence>
<proteinExistence type="predicted"/>
<name>A0A2W5TEX7_9BACT</name>
<accession>A0A2W5TEX7</accession>